<dbReference type="Proteomes" id="UP000474777">
    <property type="component" value="Unassembled WGS sequence"/>
</dbReference>
<evidence type="ECO:0000313" key="2">
    <source>
        <dbReference type="EMBL" id="NEM98997.1"/>
    </source>
</evidence>
<sequence length="132" mass="14516">MMTTDSKKQTLRIVGVIAALLGFASKLVYRPWVIENQMDDFGLQGFAPSFFYVLGACLLIAGFSNKNIPKNMALAALGAAVYELEQNYTSRVFDYLDLIATGVGLGLALLISEVILKDKAAEETFTHNEHEH</sequence>
<keyword evidence="1" id="KW-0812">Transmembrane</keyword>
<dbReference type="RefSeq" id="WP_163915877.1">
    <property type="nucleotide sequence ID" value="NZ_JAAGWD010000006.1"/>
</dbReference>
<feature type="transmembrane region" description="Helical" evidence="1">
    <location>
        <begin position="12"/>
        <end position="29"/>
    </location>
</feature>
<keyword evidence="1" id="KW-0472">Membrane</keyword>
<organism evidence="2 3">
    <name type="scientific">Pontibacter burrus</name>
    <dbReference type="NCBI Taxonomy" id="2704466"/>
    <lineage>
        <taxon>Bacteria</taxon>
        <taxon>Pseudomonadati</taxon>
        <taxon>Bacteroidota</taxon>
        <taxon>Cytophagia</taxon>
        <taxon>Cytophagales</taxon>
        <taxon>Hymenobacteraceae</taxon>
        <taxon>Pontibacter</taxon>
    </lineage>
</organism>
<dbReference type="EMBL" id="JAAGWD010000006">
    <property type="protein sequence ID" value="NEM98997.1"/>
    <property type="molecule type" value="Genomic_DNA"/>
</dbReference>
<comment type="caution">
    <text evidence="2">The sequence shown here is derived from an EMBL/GenBank/DDBJ whole genome shotgun (WGS) entry which is preliminary data.</text>
</comment>
<dbReference type="AlphaFoldDB" id="A0A6B3M001"/>
<gene>
    <name evidence="2" type="ORF">GXP69_14945</name>
</gene>
<keyword evidence="1" id="KW-1133">Transmembrane helix</keyword>
<accession>A0A6B3M001</accession>
<protein>
    <recommendedName>
        <fullName evidence="4">VanZ-like domain-containing protein</fullName>
    </recommendedName>
</protein>
<keyword evidence="3" id="KW-1185">Reference proteome</keyword>
<name>A0A6B3M001_9BACT</name>
<evidence type="ECO:0000313" key="3">
    <source>
        <dbReference type="Proteomes" id="UP000474777"/>
    </source>
</evidence>
<proteinExistence type="predicted"/>
<evidence type="ECO:0008006" key="4">
    <source>
        <dbReference type="Google" id="ProtNLM"/>
    </source>
</evidence>
<evidence type="ECO:0000256" key="1">
    <source>
        <dbReference type="SAM" id="Phobius"/>
    </source>
</evidence>
<feature type="transmembrane region" description="Helical" evidence="1">
    <location>
        <begin position="41"/>
        <end position="63"/>
    </location>
</feature>
<reference evidence="2 3" key="1">
    <citation type="submission" date="2020-02" db="EMBL/GenBank/DDBJ databases">
        <authorList>
            <person name="Kim M.K."/>
        </authorList>
    </citation>
    <scope>NUCLEOTIDE SEQUENCE [LARGE SCALE GENOMIC DNA]</scope>
    <source>
        <strain evidence="2 3">BT327</strain>
    </source>
</reference>